<sequence length="63" mass="7180">MQVTLYLTIIFIVGVFCEDTYTSKYDNIDIDSIIKNDRLLKNYIDCLLDKGKCGPDAAELKSE</sequence>
<dbReference type="SUPFAM" id="SSF100910">
    <property type="entry name" value="Chemosensory protein Csp2"/>
    <property type="match status" value="1"/>
</dbReference>
<feature type="chain" id="PRO_5043900090" evidence="1">
    <location>
        <begin position="18"/>
        <end position="63"/>
    </location>
</feature>
<dbReference type="Proteomes" id="UP001162156">
    <property type="component" value="Unassembled WGS sequence"/>
</dbReference>
<dbReference type="InterPro" id="IPR036682">
    <property type="entry name" value="OS_D_A10/PebIII_sf"/>
</dbReference>
<organism evidence="2 3">
    <name type="scientific">Rhamnusium bicolor</name>
    <dbReference type="NCBI Taxonomy" id="1586634"/>
    <lineage>
        <taxon>Eukaryota</taxon>
        <taxon>Metazoa</taxon>
        <taxon>Ecdysozoa</taxon>
        <taxon>Arthropoda</taxon>
        <taxon>Hexapoda</taxon>
        <taxon>Insecta</taxon>
        <taxon>Pterygota</taxon>
        <taxon>Neoptera</taxon>
        <taxon>Endopterygota</taxon>
        <taxon>Coleoptera</taxon>
        <taxon>Polyphaga</taxon>
        <taxon>Cucujiformia</taxon>
        <taxon>Chrysomeloidea</taxon>
        <taxon>Cerambycidae</taxon>
        <taxon>Lepturinae</taxon>
        <taxon>Rhagiini</taxon>
        <taxon>Rhamnusium</taxon>
    </lineage>
</organism>
<protein>
    <submittedName>
        <fullName evidence="2">Uncharacterized protein</fullName>
    </submittedName>
</protein>
<dbReference type="PANTHER" id="PTHR11257:SF12">
    <property type="entry name" value="EJACULATORY BULB-SPECIFIC PROTEIN 3-RELATED"/>
    <property type="match status" value="1"/>
</dbReference>
<dbReference type="EMBL" id="JANEYF010005247">
    <property type="protein sequence ID" value="KAJ8928812.1"/>
    <property type="molecule type" value="Genomic_DNA"/>
</dbReference>
<reference evidence="2" key="1">
    <citation type="journal article" date="2023" name="Insect Mol. Biol.">
        <title>Genome sequencing provides insights into the evolution of gene families encoding plant cell wall-degrading enzymes in longhorned beetles.</title>
        <authorList>
            <person name="Shin N.R."/>
            <person name="Okamura Y."/>
            <person name="Kirsch R."/>
            <person name="Pauchet Y."/>
        </authorList>
    </citation>
    <scope>NUCLEOTIDE SEQUENCE</scope>
    <source>
        <strain evidence="2">RBIC_L_NR</strain>
    </source>
</reference>
<dbReference type="PANTHER" id="PTHR11257">
    <property type="entry name" value="CHEMOSENSORY PROTEIN-RELATED"/>
    <property type="match status" value="1"/>
</dbReference>
<dbReference type="InterPro" id="IPR005055">
    <property type="entry name" value="A10/PebIII"/>
</dbReference>
<dbReference type="Pfam" id="PF03392">
    <property type="entry name" value="OS-D"/>
    <property type="match status" value="1"/>
</dbReference>
<keyword evidence="1" id="KW-0732">Signal</keyword>
<keyword evidence="3" id="KW-1185">Reference proteome</keyword>
<dbReference type="AlphaFoldDB" id="A0AAV8WRJ4"/>
<comment type="caution">
    <text evidence="2">The sequence shown here is derived from an EMBL/GenBank/DDBJ whole genome shotgun (WGS) entry which is preliminary data.</text>
</comment>
<proteinExistence type="predicted"/>
<feature type="signal peptide" evidence="1">
    <location>
        <begin position="1"/>
        <end position="17"/>
    </location>
</feature>
<accession>A0AAV8WRJ4</accession>
<evidence type="ECO:0000256" key="1">
    <source>
        <dbReference type="SAM" id="SignalP"/>
    </source>
</evidence>
<gene>
    <name evidence="2" type="ORF">NQ314_018578</name>
</gene>
<evidence type="ECO:0000313" key="3">
    <source>
        <dbReference type="Proteomes" id="UP001162156"/>
    </source>
</evidence>
<dbReference type="Gene3D" id="1.10.2080.10">
    <property type="entry name" value="Insect odorant-binding protein A10/Ejaculatory bulb-specific protein 3"/>
    <property type="match status" value="1"/>
</dbReference>
<name>A0AAV8WRJ4_9CUCU</name>
<evidence type="ECO:0000313" key="2">
    <source>
        <dbReference type="EMBL" id="KAJ8928812.1"/>
    </source>
</evidence>